<dbReference type="OrthoDB" id="291219at2"/>
<dbReference type="InterPro" id="IPR002559">
    <property type="entry name" value="Transposase_11"/>
</dbReference>
<dbReference type="InterPro" id="IPR009057">
    <property type="entry name" value="Homeodomain-like_sf"/>
</dbReference>
<dbReference type="PANTHER" id="PTHR30298:SF0">
    <property type="entry name" value="PROTEIN YBFL-RELATED"/>
    <property type="match status" value="1"/>
</dbReference>
<dbReference type="InterPro" id="IPR047647">
    <property type="entry name" value="ISAs1_transpos"/>
</dbReference>
<dbReference type="GO" id="GO:0006313">
    <property type="term" value="P:DNA transposition"/>
    <property type="evidence" value="ECO:0007669"/>
    <property type="project" value="InterPro"/>
</dbReference>
<accession>A0A5C1ABS2</accession>
<evidence type="ECO:0000259" key="3">
    <source>
        <dbReference type="Pfam" id="PF01609"/>
    </source>
</evidence>
<dbReference type="InterPro" id="IPR032806">
    <property type="entry name" value="YbfD_N"/>
</dbReference>
<reference evidence="6" key="1">
    <citation type="submission" date="2019-08" db="EMBL/GenBank/DDBJ databases">
        <title>Limnoglobus roseus gen. nov., sp. nov., a novel freshwater planctomycete with a giant genome from the family Gemmataceae.</title>
        <authorList>
            <person name="Kulichevskaya I.S."/>
            <person name="Naumoff D.G."/>
            <person name="Miroshnikov K."/>
            <person name="Ivanova A."/>
            <person name="Philippov D.A."/>
            <person name="Hakobyan A."/>
            <person name="Rijpstra I.C."/>
            <person name="Sinninghe Damste J.S."/>
            <person name="Liesack W."/>
            <person name="Dedysh S.N."/>
        </authorList>
    </citation>
    <scope>NUCLEOTIDE SEQUENCE [LARGE SCALE GENOMIC DNA]</scope>
    <source>
        <strain evidence="6">PX52</strain>
    </source>
</reference>
<dbReference type="KEGG" id="lrs:PX52LOC_03792"/>
<dbReference type="AlphaFoldDB" id="A0A5C1ABS2"/>
<gene>
    <name evidence="5" type="ORF">PX52LOC_03792</name>
</gene>
<name>A0A5C1ABS2_9BACT</name>
<feature type="coiled-coil region" evidence="1">
    <location>
        <begin position="357"/>
        <end position="384"/>
    </location>
</feature>
<evidence type="ECO:0000259" key="4">
    <source>
        <dbReference type="Pfam" id="PF13808"/>
    </source>
</evidence>
<dbReference type="EMBL" id="CP042425">
    <property type="protein sequence ID" value="QEL16819.1"/>
    <property type="molecule type" value="Genomic_DNA"/>
</dbReference>
<dbReference type="PANTHER" id="PTHR30298">
    <property type="entry name" value="H REPEAT-ASSOCIATED PREDICTED TRANSPOSASE"/>
    <property type="match status" value="1"/>
</dbReference>
<keyword evidence="1" id="KW-0175">Coiled coil</keyword>
<dbReference type="InterPro" id="IPR002514">
    <property type="entry name" value="Transposase_8"/>
</dbReference>
<evidence type="ECO:0000256" key="1">
    <source>
        <dbReference type="SAM" id="Coils"/>
    </source>
</evidence>
<dbReference type="GO" id="GO:0004803">
    <property type="term" value="F:transposase activity"/>
    <property type="evidence" value="ECO:0007669"/>
    <property type="project" value="InterPro"/>
</dbReference>
<sequence>MPALPLTAVFDDLPDPRRDTENKLHRLTDILSITTCAVIGGAETWEAIAEYGRTKADFFRRFLTLENGIPSADTFGRVFAKLEPGSFAQAFGRWMAAACEATGLVPVAIDGKSARAAKRNTATGCVHVVTAWATENRLVLGQAAVPDGSNEIGTIPDLLRTLDLSGAIVTIDAAGCQVENAHLIRSRGGHYLLAVKDNQPTLRAAVERVVEAACEADLVGMEGSEQVDDAHGRHEERYVGVFKDPDGIPPEWPDVAAVVQVNREREVGGVRALSLPRFSGQRESGVDSNNPESTPMAGKRTTYTPEFKLQAVKMITDQHLSVAEVGRRLGVSENRLHEWKKAVLAKGADAFPGVGHLTPLEEENRRLRAENKRLEMERDILKKATAFFATLTK</sequence>
<dbReference type="RefSeq" id="WP_149111500.1">
    <property type="nucleotide sequence ID" value="NZ_CP042425.1"/>
</dbReference>
<evidence type="ECO:0000313" key="6">
    <source>
        <dbReference type="Proteomes" id="UP000324974"/>
    </source>
</evidence>
<proteinExistence type="predicted"/>
<feature type="domain" description="Transposase IS4-like" evidence="3">
    <location>
        <begin position="107"/>
        <end position="224"/>
    </location>
</feature>
<dbReference type="NCBIfam" id="NF033564">
    <property type="entry name" value="transpos_ISAs1"/>
    <property type="match status" value="1"/>
</dbReference>
<evidence type="ECO:0000313" key="5">
    <source>
        <dbReference type="EMBL" id="QEL16819.1"/>
    </source>
</evidence>
<dbReference type="GO" id="GO:0003677">
    <property type="term" value="F:DNA binding"/>
    <property type="evidence" value="ECO:0007669"/>
    <property type="project" value="InterPro"/>
</dbReference>
<evidence type="ECO:0000256" key="2">
    <source>
        <dbReference type="SAM" id="MobiDB-lite"/>
    </source>
</evidence>
<dbReference type="Pfam" id="PF13808">
    <property type="entry name" value="DDE_Tnp_1_assoc"/>
    <property type="match status" value="1"/>
</dbReference>
<dbReference type="SUPFAM" id="SSF46689">
    <property type="entry name" value="Homeodomain-like"/>
    <property type="match status" value="1"/>
</dbReference>
<dbReference type="Pfam" id="PF01609">
    <property type="entry name" value="DDE_Tnp_1"/>
    <property type="match status" value="1"/>
</dbReference>
<dbReference type="Gene3D" id="1.10.10.60">
    <property type="entry name" value="Homeodomain-like"/>
    <property type="match status" value="1"/>
</dbReference>
<organism evidence="5 6">
    <name type="scientific">Limnoglobus roseus</name>
    <dbReference type="NCBI Taxonomy" id="2598579"/>
    <lineage>
        <taxon>Bacteria</taxon>
        <taxon>Pseudomonadati</taxon>
        <taxon>Planctomycetota</taxon>
        <taxon>Planctomycetia</taxon>
        <taxon>Gemmatales</taxon>
        <taxon>Gemmataceae</taxon>
        <taxon>Limnoglobus</taxon>
    </lineage>
</organism>
<dbReference type="Proteomes" id="UP000324974">
    <property type="component" value="Chromosome"/>
</dbReference>
<feature type="region of interest" description="Disordered" evidence="2">
    <location>
        <begin position="279"/>
        <end position="300"/>
    </location>
</feature>
<dbReference type="Pfam" id="PF01527">
    <property type="entry name" value="HTH_Tnp_1"/>
    <property type="match status" value="1"/>
</dbReference>
<keyword evidence="6" id="KW-1185">Reference proteome</keyword>
<feature type="domain" description="H repeat-associated protein N-terminal" evidence="4">
    <location>
        <begin position="8"/>
        <end position="95"/>
    </location>
</feature>
<protein>
    <submittedName>
        <fullName evidence="5">ISAs1 family transposase</fullName>
    </submittedName>
</protein>
<dbReference type="InterPro" id="IPR051698">
    <property type="entry name" value="Transposase_11-like"/>
</dbReference>